<dbReference type="RefSeq" id="WP_120103411.1">
    <property type="nucleotide sequence ID" value="NZ_QKNY01000018.1"/>
</dbReference>
<organism evidence="3 4">
    <name type="scientific">Halonotius aquaticus</name>
    <dbReference type="NCBI Taxonomy" id="2216978"/>
    <lineage>
        <taxon>Archaea</taxon>
        <taxon>Methanobacteriati</taxon>
        <taxon>Methanobacteriota</taxon>
        <taxon>Stenosarchaea group</taxon>
        <taxon>Halobacteria</taxon>
        <taxon>Halobacteriales</taxon>
        <taxon>Haloferacaceae</taxon>
        <taxon>Halonotius</taxon>
    </lineage>
</organism>
<reference evidence="3 4" key="1">
    <citation type="submission" date="2018-06" db="EMBL/GenBank/DDBJ databases">
        <title>Halonotius sp. F13-13 a new haloarchaeeon isolated from a solar saltern from Isla Cristina, Huelva, Spain.</title>
        <authorList>
            <person name="Duran-Viseras A."/>
            <person name="Sanchez-Porro C."/>
            <person name="Ventosa A."/>
        </authorList>
    </citation>
    <scope>NUCLEOTIDE SEQUENCE [LARGE SCALE GENOMIC DNA]</scope>
    <source>
        <strain evidence="3 4">F13-13</strain>
    </source>
</reference>
<name>A0A3A6PKX3_9EURY</name>
<protein>
    <recommendedName>
        <fullName evidence="2">DUF7115 domain-containing protein</fullName>
    </recommendedName>
</protein>
<evidence type="ECO:0000256" key="1">
    <source>
        <dbReference type="SAM" id="MobiDB-lite"/>
    </source>
</evidence>
<dbReference type="AlphaFoldDB" id="A0A3A6PKX3"/>
<sequence>MSLPDALTSALGEEPAVAEVSLGGDDILAVTPTRTLVYRAEGLLSDEAVEEYPHDAERLTLSEGRRKAKLTMEYGLDGTETLSLPSSRIDDALFPILAGVINAAGVTEPGESVLKTFRFSEITLIITSRQVVKHIGTPVWTEDFETFEYASITDVTFEEGSVATTVVLTHDGRQDRFKIPSDDARAVREAVVDAVCAFHEVDSIDALRAQVAAAADDEPDTPVDAEASADQLDFGEGIDPLGANPPDVDPEGNPDAATESTESESVGDEALAASLGQGGSDQSSTPAESEPTTTADSGTTPTSENPSSTTADSEAESQPTTTTTGTAADSTTTTDAATPETTQSSGFENSGFESAGPVDEDDLSETVATLAERMNRQEEQLARQNELIETLIEELRRGR</sequence>
<evidence type="ECO:0000313" key="3">
    <source>
        <dbReference type="EMBL" id="RJX42099.1"/>
    </source>
</evidence>
<gene>
    <name evidence="3" type="ORF">DM826_10625</name>
</gene>
<evidence type="ECO:0000259" key="2">
    <source>
        <dbReference type="Pfam" id="PF23428"/>
    </source>
</evidence>
<evidence type="ECO:0000313" key="4">
    <source>
        <dbReference type="Proteomes" id="UP000276588"/>
    </source>
</evidence>
<feature type="region of interest" description="Disordered" evidence="1">
    <location>
        <begin position="234"/>
        <end position="366"/>
    </location>
</feature>
<dbReference type="OrthoDB" id="307384at2157"/>
<dbReference type="Proteomes" id="UP000276588">
    <property type="component" value="Unassembled WGS sequence"/>
</dbReference>
<dbReference type="EMBL" id="QKNY01000018">
    <property type="protein sequence ID" value="RJX42099.1"/>
    <property type="molecule type" value="Genomic_DNA"/>
</dbReference>
<feature type="domain" description="DUF7115" evidence="2">
    <location>
        <begin position="1"/>
        <end position="108"/>
    </location>
</feature>
<accession>A0A3A6PKX3</accession>
<feature type="compositionally biased region" description="Low complexity" evidence="1">
    <location>
        <begin position="283"/>
        <end position="343"/>
    </location>
</feature>
<dbReference type="InterPro" id="IPR055539">
    <property type="entry name" value="DUF7115"/>
</dbReference>
<proteinExistence type="predicted"/>
<comment type="caution">
    <text evidence="3">The sequence shown here is derived from an EMBL/GenBank/DDBJ whole genome shotgun (WGS) entry which is preliminary data.</text>
</comment>
<keyword evidence="4" id="KW-1185">Reference proteome</keyword>
<dbReference type="Pfam" id="PF23428">
    <property type="entry name" value="DUF7115"/>
    <property type="match status" value="1"/>
</dbReference>